<name>X0YF34_9ZZZZ</name>
<comment type="caution">
    <text evidence="1">The sequence shown here is derived from an EMBL/GenBank/DDBJ whole genome shotgun (WGS) entry which is preliminary data.</text>
</comment>
<gene>
    <name evidence="1" type="ORF">S01H1_63421</name>
</gene>
<dbReference type="EMBL" id="BARS01041733">
    <property type="protein sequence ID" value="GAG35441.1"/>
    <property type="molecule type" value="Genomic_DNA"/>
</dbReference>
<dbReference type="AlphaFoldDB" id="X0YF34"/>
<accession>X0YF34</accession>
<reference evidence="1" key="1">
    <citation type="journal article" date="2014" name="Front. Microbiol.">
        <title>High frequency of phylogenetically diverse reductive dehalogenase-homologous genes in deep subseafloor sedimentary metagenomes.</title>
        <authorList>
            <person name="Kawai M."/>
            <person name="Futagami T."/>
            <person name="Toyoda A."/>
            <person name="Takaki Y."/>
            <person name="Nishi S."/>
            <person name="Hori S."/>
            <person name="Arai W."/>
            <person name="Tsubouchi T."/>
            <person name="Morono Y."/>
            <person name="Uchiyama I."/>
            <person name="Ito T."/>
            <person name="Fujiyama A."/>
            <person name="Inagaki F."/>
            <person name="Takami H."/>
        </authorList>
    </citation>
    <scope>NUCLEOTIDE SEQUENCE</scope>
    <source>
        <strain evidence="1">Expedition CK06-06</strain>
    </source>
</reference>
<organism evidence="1">
    <name type="scientific">marine sediment metagenome</name>
    <dbReference type="NCBI Taxonomy" id="412755"/>
    <lineage>
        <taxon>unclassified sequences</taxon>
        <taxon>metagenomes</taxon>
        <taxon>ecological metagenomes</taxon>
    </lineage>
</organism>
<proteinExistence type="predicted"/>
<protein>
    <submittedName>
        <fullName evidence="1">Uncharacterized protein</fullName>
    </submittedName>
</protein>
<sequence>MSENDVQIIRGAGARIEFDTQDWTTSYTSAVINAGEPVMRDEAASNFVVIIANNAPEISSDMFVGVAAEVSSETNTVDGKCLVDLAIPGLTVMRGNATTSTNA</sequence>
<feature type="non-terminal residue" evidence="1">
    <location>
        <position position="103"/>
    </location>
</feature>
<evidence type="ECO:0000313" key="1">
    <source>
        <dbReference type="EMBL" id="GAG35441.1"/>
    </source>
</evidence>